<evidence type="ECO:0008006" key="3">
    <source>
        <dbReference type="Google" id="ProtNLM"/>
    </source>
</evidence>
<evidence type="ECO:0000313" key="2">
    <source>
        <dbReference type="Proteomes" id="UP000660729"/>
    </source>
</evidence>
<gene>
    <name evidence="1" type="ORF">HII31_07632</name>
</gene>
<reference evidence="1" key="1">
    <citation type="submission" date="2020-04" db="EMBL/GenBank/DDBJ databases">
        <title>Draft genome resource of the tomato pathogen Pseudocercospora fuligena.</title>
        <authorList>
            <person name="Zaccaron A."/>
        </authorList>
    </citation>
    <scope>NUCLEOTIDE SEQUENCE</scope>
    <source>
        <strain evidence="1">PF001</strain>
    </source>
</reference>
<dbReference type="Proteomes" id="UP000660729">
    <property type="component" value="Unassembled WGS sequence"/>
</dbReference>
<dbReference type="CDD" id="cd12148">
    <property type="entry name" value="fungal_TF_MHR"/>
    <property type="match status" value="1"/>
</dbReference>
<name>A0A8H6VG24_9PEZI</name>
<comment type="caution">
    <text evidence="1">The sequence shown here is derived from an EMBL/GenBank/DDBJ whole genome shotgun (WGS) entry which is preliminary data.</text>
</comment>
<dbReference type="OrthoDB" id="4478488at2759"/>
<organism evidence="1 2">
    <name type="scientific">Pseudocercospora fuligena</name>
    <dbReference type="NCBI Taxonomy" id="685502"/>
    <lineage>
        <taxon>Eukaryota</taxon>
        <taxon>Fungi</taxon>
        <taxon>Dikarya</taxon>
        <taxon>Ascomycota</taxon>
        <taxon>Pezizomycotina</taxon>
        <taxon>Dothideomycetes</taxon>
        <taxon>Dothideomycetidae</taxon>
        <taxon>Mycosphaerellales</taxon>
        <taxon>Mycosphaerellaceae</taxon>
        <taxon>Pseudocercospora</taxon>
    </lineage>
</organism>
<accession>A0A8H6VG24</accession>
<dbReference type="AlphaFoldDB" id="A0A8H6VG24"/>
<keyword evidence="2" id="KW-1185">Reference proteome</keyword>
<protein>
    <recommendedName>
        <fullName evidence="3">Transcription factor domain-containing protein</fullName>
    </recommendedName>
</protein>
<proteinExistence type="predicted"/>
<sequence>MRRQQSTIPLQLSEERVWDLLTKFQQFMNWEDARLVELDELQAIAKAHSKDLQELSPSSLVAIGKAHHLLDSFALLLAAIALGSVALGCLDHGQFYSRISAEVVKHFEGRATLDLCLAYFLQHVFALRSGTSDDVQSILTSAIGTAHELCLHHKAHGIRGLQLYLLIYMADQYCSLTHCTEPTICQASLPAQTFAPLKDAKPQLQTLIDLVTTNGAVIEQSHRRANLSAADITALEAKISKLYSRDTTGMPVREVAPSFRSAYEPLARIHMLCCRMNIRIRGLAEQDLWLPSMCICLHAAQNVLATYLELYQPALLALTRQTNNEATQMTHQLAVTWRQVTRIMTSAFVIVFAHCHGELVHGEAARYVAMARLLLEYPRWRWADNIEQAVQTLTDIADMQEFPLEEEMERLLPGSANNLTHSSERQHQKEALPPALNSVIDSATTGNEDTSAPLLSDFSTGSQIFDPTITFEEQSLFGLLDTFDVAFNGYDLGQQD</sequence>
<evidence type="ECO:0000313" key="1">
    <source>
        <dbReference type="EMBL" id="KAF7191008.1"/>
    </source>
</evidence>
<dbReference type="EMBL" id="JABCIY010000164">
    <property type="protein sequence ID" value="KAF7191008.1"/>
    <property type="molecule type" value="Genomic_DNA"/>
</dbReference>